<keyword evidence="1" id="KW-0175">Coiled coil</keyword>
<evidence type="ECO:0000313" key="3">
    <source>
        <dbReference type="EMBL" id="RNF21913.1"/>
    </source>
</evidence>
<feature type="region of interest" description="Disordered" evidence="2">
    <location>
        <begin position="156"/>
        <end position="197"/>
    </location>
</feature>
<name>A0A3R7MWT4_9TRYP</name>
<dbReference type="PANTHER" id="PTHR42180:SF6">
    <property type="entry name" value="CALPONIN-HOMOLOGY (CH) DOMAIN-CONTAINING PROTEIN"/>
    <property type="match status" value="1"/>
</dbReference>
<feature type="region of interest" description="Disordered" evidence="2">
    <location>
        <begin position="213"/>
        <end position="284"/>
    </location>
</feature>
<protein>
    <submittedName>
        <fullName evidence="3">62 kDa protein Tc-1</fullName>
    </submittedName>
</protein>
<dbReference type="Proteomes" id="UP000284403">
    <property type="component" value="Unassembled WGS sequence"/>
</dbReference>
<dbReference type="AlphaFoldDB" id="A0A3R7MWT4"/>
<comment type="caution">
    <text evidence="3">The sequence shown here is derived from an EMBL/GenBank/DDBJ whole genome shotgun (WGS) entry which is preliminary data.</text>
</comment>
<feature type="coiled-coil region" evidence="1">
    <location>
        <begin position="533"/>
        <end position="567"/>
    </location>
</feature>
<organism evidence="3 4">
    <name type="scientific">Trypanosoma conorhini</name>
    <dbReference type="NCBI Taxonomy" id="83891"/>
    <lineage>
        <taxon>Eukaryota</taxon>
        <taxon>Discoba</taxon>
        <taxon>Euglenozoa</taxon>
        <taxon>Kinetoplastea</taxon>
        <taxon>Metakinetoplastina</taxon>
        <taxon>Trypanosomatida</taxon>
        <taxon>Trypanosomatidae</taxon>
        <taxon>Trypanosoma</taxon>
    </lineage>
</organism>
<evidence type="ECO:0000256" key="1">
    <source>
        <dbReference type="SAM" id="Coils"/>
    </source>
</evidence>
<dbReference type="InterPro" id="IPR036872">
    <property type="entry name" value="CH_dom_sf"/>
</dbReference>
<sequence>MSVLIGRRELFAFAERYSSCRLKDYTDLADGVVLCGLFNLVFPDLRIRTASPQTHTPSQRTQVNWAALRSALDDVGIPPNLLDQAAIQHGDAEKGFSALVLFYFLYHLTKRTDFSAEFATDVSEQLTEFLQSIDSIAALVVGGALPLTAVPPQLQEPIRNATMARKRRPASRQTQRREGSVAASSLEVSEEDDGERFERQLSFDTAATSLESRIAEDKAGQPVHAPNDALASRRRTRQPLHQDKRKRGSNHEDTVSGEVTEKARSCSTSSRSSQATRGERTLPGASVVEREVELQQALIAKSEECEKLKGQRMELLSQLAKSRAGASVNLSLSMSDEKNASMQELEEEQRRVAMLEEELMCLRRILQRTREERCGSTPASGSFAAELLKDVVDTETGELVNVLETATSLHGVLLDALRDSPRRRHDAQRWLWLIVSAYHVIETRLVTACDLAAVGWQRLEGNGGDDDDDDNCNQRSRTATGSSYNWITEAAAELQSTPNTTAKQMRVMQGASPAPLSPGAATSVASVEGVKLAAEMERRQRQFEQQLAELHTNEKNLRQRVHQLETHLRRFATKAIEREVKWKSLCAAIHEAERTSFGIAEAETTEEVEQLLTRRQSWYARAEEESAVLMQQGAEDTFYAASEPAAGAHDVCEAMQTLVLSVTQDRDRLQRELKELRKELQAPVRRPQKSARTSASKEVIKNRLLEQMEYEQDEVWFVRADSRPPYTLSSPSTKDVSATPAKVRRVGEQDAAIPFARNLSALLASATPV</sequence>
<dbReference type="EMBL" id="MKKU01000146">
    <property type="protein sequence ID" value="RNF21913.1"/>
    <property type="molecule type" value="Genomic_DNA"/>
</dbReference>
<dbReference type="GeneID" id="40316854"/>
<feature type="coiled-coil region" evidence="1">
    <location>
        <begin position="659"/>
        <end position="686"/>
    </location>
</feature>
<dbReference type="SUPFAM" id="SSF47576">
    <property type="entry name" value="Calponin-homology domain, CH-domain"/>
    <property type="match status" value="1"/>
</dbReference>
<keyword evidence="4" id="KW-1185">Reference proteome</keyword>
<feature type="compositionally biased region" description="Basic and acidic residues" evidence="2">
    <location>
        <begin position="249"/>
        <end position="264"/>
    </location>
</feature>
<accession>A0A3R7MWT4</accession>
<feature type="compositionally biased region" description="Basic residues" evidence="2">
    <location>
        <begin position="232"/>
        <end position="248"/>
    </location>
</feature>
<proteinExistence type="predicted"/>
<reference evidence="3 4" key="1">
    <citation type="journal article" date="2018" name="BMC Genomics">
        <title>Genomic comparison of Trypanosoma conorhini and Trypanosoma rangeli to Trypanosoma cruzi strains of high and low virulence.</title>
        <authorList>
            <person name="Bradwell K.R."/>
            <person name="Koparde V.N."/>
            <person name="Matveyev A.V."/>
            <person name="Serrano M.G."/>
            <person name="Alves J.M."/>
            <person name="Parikh H."/>
            <person name="Huang B."/>
            <person name="Lee V."/>
            <person name="Espinosa-Alvarez O."/>
            <person name="Ortiz P.A."/>
            <person name="Costa-Martins A.G."/>
            <person name="Teixeira M.M."/>
            <person name="Buck G.A."/>
        </authorList>
    </citation>
    <scope>NUCLEOTIDE SEQUENCE [LARGE SCALE GENOMIC DNA]</scope>
    <source>
        <strain evidence="3 4">025E</strain>
    </source>
</reference>
<dbReference type="OrthoDB" id="267654at2759"/>
<gene>
    <name evidence="3" type="ORF">Tco025E_03243</name>
</gene>
<feature type="coiled-coil region" evidence="1">
    <location>
        <begin position="338"/>
        <end position="372"/>
    </location>
</feature>
<evidence type="ECO:0000313" key="4">
    <source>
        <dbReference type="Proteomes" id="UP000284403"/>
    </source>
</evidence>
<evidence type="ECO:0000256" key="2">
    <source>
        <dbReference type="SAM" id="MobiDB-lite"/>
    </source>
</evidence>
<dbReference type="PANTHER" id="PTHR42180">
    <property type="entry name" value="HOMOLOGY DOMAIN-CONTAINING PROTEIN,PUTATIVE-RELATED"/>
    <property type="match status" value="1"/>
</dbReference>
<dbReference type="RefSeq" id="XP_029229687.1">
    <property type="nucleotide sequence ID" value="XM_029370163.1"/>
</dbReference>